<dbReference type="PROSITE" id="PS50262">
    <property type="entry name" value="G_PROTEIN_RECEP_F1_2"/>
    <property type="match status" value="1"/>
</dbReference>
<comment type="subcellular location">
    <subcellularLocation>
        <location evidence="1">Membrane</location>
    </subcellularLocation>
</comment>
<keyword evidence="5" id="KW-0675">Receptor</keyword>
<feature type="transmembrane region" description="Helical" evidence="6">
    <location>
        <begin position="332"/>
        <end position="350"/>
    </location>
</feature>
<evidence type="ECO:0000256" key="5">
    <source>
        <dbReference type="RuleBase" id="RU000688"/>
    </source>
</evidence>
<dbReference type="Pfam" id="PF00001">
    <property type="entry name" value="7tm_1"/>
    <property type="match status" value="1"/>
</dbReference>
<dbReference type="WBParaSite" id="jg25294">
    <property type="protein sequence ID" value="jg25294"/>
    <property type="gene ID" value="jg25294"/>
</dbReference>
<evidence type="ECO:0000256" key="6">
    <source>
        <dbReference type="SAM" id="Phobius"/>
    </source>
</evidence>
<evidence type="ECO:0000259" key="7">
    <source>
        <dbReference type="PROSITE" id="PS50262"/>
    </source>
</evidence>
<dbReference type="InterPro" id="IPR000276">
    <property type="entry name" value="GPCR_Rhodpsn"/>
</dbReference>
<feature type="transmembrane region" description="Helical" evidence="6">
    <location>
        <begin position="291"/>
        <end position="312"/>
    </location>
</feature>
<feature type="transmembrane region" description="Helical" evidence="6">
    <location>
        <begin position="105"/>
        <end position="125"/>
    </location>
</feature>
<dbReference type="Gene3D" id="1.20.1070.10">
    <property type="entry name" value="Rhodopsin 7-helix transmembrane proteins"/>
    <property type="match status" value="1"/>
</dbReference>
<evidence type="ECO:0000256" key="1">
    <source>
        <dbReference type="ARBA" id="ARBA00004370"/>
    </source>
</evidence>
<feature type="transmembrane region" description="Helical" evidence="6">
    <location>
        <begin position="190"/>
        <end position="207"/>
    </location>
</feature>
<evidence type="ECO:0000256" key="4">
    <source>
        <dbReference type="ARBA" id="ARBA00023136"/>
    </source>
</evidence>
<evidence type="ECO:0000313" key="8">
    <source>
        <dbReference type="Proteomes" id="UP000887574"/>
    </source>
</evidence>
<name>A0A915E1S9_9BILA</name>
<keyword evidence="4 6" id="KW-0472">Membrane</keyword>
<comment type="similarity">
    <text evidence="5">Belongs to the G-protein coupled receptor 1 family.</text>
</comment>
<feature type="transmembrane region" description="Helical" evidence="6">
    <location>
        <begin position="69"/>
        <end position="93"/>
    </location>
</feature>
<evidence type="ECO:0000256" key="2">
    <source>
        <dbReference type="ARBA" id="ARBA00022692"/>
    </source>
</evidence>
<dbReference type="PANTHER" id="PTHR47323">
    <property type="entry name" value="FMRFAMIDE PEPTIDE RECEPTOR FAMILY-RELATED"/>
    <property type="match status" value="1"/>
</dbReference>
<keyword evidence="5" id="KW-0807">Transducer</keyword>
<keyword evidence="2 5" id="KW-0812">Transmembrane</keyword>
<dbReference type="AlphaFoldDB" id="A0A915E1S9"/>
<keyword evidence="8" id="KW-1185">Reference proteome</keyword>
<feature type="transmembrane region" description="Helical" evidence="6">
    <location>
        <begin position="239"/>
        <end position="260"/>
    </location>
</feature>
<reference evidence="9" key="1">
    <citation type="submission" date="2022-11" db="UniProtKB">
        <authorList>
            <consortium name="WormBaseParasite"/>
        </authorList>
    </citation>
    <scope>IDENTIFICATION</scope>
</reference>
<keyword evidence="5" id="KW-0297">G-protein coupled receptor</keyword>
<dbReference type="InterPro" id="IPR053352">
    <property type="entry name" value="FMRFamide_rcpt"/>
</dbReference>
<dbReference type="PANTHER" id="PTHR47323:SF6">
    <property type="entry name" value="G-PROTEIN COUPLED RECEPTORS FAMILY 1 PROFILE DOMAIN-CONTAINING PROTEIN"/>
    <property type="match status" value="1"/>
</dbReference>
<sequence length="509" mass="57596">MNELLAGVNCEAIAGTSTNATINSTNCSFNATSNYSSQMENMNVQSMQEEPSSWSVTAQEEEFLSSLSLFFTFLMVLMCLAGAIMNSLSLAIFTGPAFRRRSINVLLAGLSASDLCLCLLALPVFSLNQLNKVLPISSHLLTSRLLIYAYPITLMAQTMSVWMLVSITVDRYLAVCYPFAVRIYCTRTRALLTILTIVIFSIGYNFVRFWEYTINDEPGIPDEARIVGLLRENHYYMLLYQNIAMLVTQFVLPLLVLGLLNLQVAKAILEADETRRVLVASEKREHVTAKMMLFIVIVFIFCYVLSFCLNLLEVFNPELFKNPVGFLLNDVNNVLVVLNSSSSFIFYTKYSSRYRAQLKRMRYGWLRLSWWLFFCCCCIGEPEDYHYDANGQRQRGKQPGIKSYSEVSAINFSTSENYGAATLAAAKQMLQYNLNNNPSKRMEIRHPPKIHPLLASPCYNLILTILTGEAEVCLLKICAQGQVLPHPRNWKTGLVRAIYVATKGFWVLL</sequence>
<protein>
    <submittedName>
        <fullName evidence="9">G-protein coupled receptors family 1 profile domain-containing protein</fullName>
    </submittedName>
</protein>
<dbReference type="InterPro" id="IPR017452">
    <property type="entry name" value="GPCR_Rhodpsn_7TM"/>
</dbReference>
<dbReference type="SMART" id="SM01381">
    <property type="entry name" value="7TM_GPCR_Srsx"/>
    <property type="match status" value="1"/>
</dbReference>
<evidence type="ECO:0000256" key="3">
    <source>
        <dbReference type="ARBA" id="ARBA00022989"/>
    </source>
</evidence>
<proteinExistence type="inferred from homology"/>
<feature type="domain" description="G-protein coupled receptors family 1 profile" evidence="7">
    <location>
        <begin position="85"/>
        <end position="347"/>
    </location>
</feature>
<feature type="transmembrane region" description="Helical" evidence="6">
    <location>
        <begin position="145"/>
        <end position="169"/>
    </location>
</feature>
<dbReference type="CDD" id="cd14978">
    <property type="entry name" value="7tmA_FMRFamide_R-like"/>
    <property type="match status" value="1"/>
</dbReference>
<evidence type="ECO:0000313" key="9">
    <source>
        <dbReference type="WBParaSite" id="jg25294"/>
    </source>
</evidence>
<dbReference type="GO" id="GO:0016020">
    <property type="term" value="C:membrane"/>
    <property type="evidence" value="ECO:0007669"/>
    <property type="project" value="UniProtKB-SubCell"/>
</dbReference>
<dbReference type="PROSITE" id="PS00237">
    <property type="entry name" value="G_PROTEIN_RECEP_F1_1"/>
    <property type="match status" value="1"/>
</dbReference>
<organism evidence="8 9">
    <name type="scientific">Ditylenchus dipsaci</name>
    <dbReference type="NCBI Taxonomy" id="166011"/>
    <lineage>
        <taxon>Eukaryota</taxon>
        <taxon>Metazoa</taxon>
        <taxon>Ecdysozoa</taxon>
        <taxon>Nematoda</taxon>
        <taxon>Chromadorea</taxon>
        <taxon>Rhabditida</taxon>
        <taxon>Tylenchina</taxon>
        <taxon>Tylenchomorpha</taxon>
        <taxon>Sphaerularioidea</taxon>
        <taxon>Anguinidae</taxon>
        <taxon>Anguininae</taxon>
        <taxon>Ditylenchus</taxon>
    </lineage>
</organism>
<dbReference type="PRINTS" id="PR00237">
    <property type="entry name" value="GPCRRHODOPSN"/>
</dbReference>
<dbReference type="Proteomes" id="UP000887574">
    <property type="component" value="Unplaced"/>
</dbReference>
<accession>A0A915E1S9</accession>
<keyword evidence="3 6" id="KW-1133">Transmembrane helix</keyword>
<dbReference type="GO" id="GO:0004930">
    <property type="term" value="F:G protein-coupled receptor activity"/>
    <property type="evidence" value="ECO:0007669"/>
    <property type="project" value="UniProtKB-KW"/>
</dbReference>
<dbReference type="SUPFAM" id="SSF81321">
    <property type="entry name" value="Family A G protein-coupled receptor-like"/>
    <property type="match status" value="1"/>
</dbReference>